<evidence type="ECO:0000313" key="1">
    <source>
        <dbReference type="EMBL" id="RLV59475.1"/>
    </source>
</evidence>
<dbReference type="Proteomes" id="UP000281474">
    <property type="component" value="Unassembled WGS sequence"/>
</dbReference>
<sequence>MSLSDEAIRTYVKNSFEYGLFEPCKRKSELKVEDNVFTIRTSWIFMRVTFKVIPLEKGTEATAKAIEKFLNKPLPGTHKKSFKLFTKKGSYQILN</sequence>
<dbReference type="AlphaFoldDB" id="A0A3L8PVN7"/>
<proteinExistence type="predicted"/>
<name>A0A3L8PVN7_9GAMM</name>
<evidence type="ECO:0000313" key="2">
    <source>
        <dbReference type="Proteomes" id="UP000281474"/>
    </source>
</evidence>
<dbReference type="EMBL" id="QZEI01000033">
    <property type="protein sequence ID" value="RLV59475.1"/>
    <property type="molecule type" value="Genomic_DNA"/>
</dbReference>
<protein>
    <submittedName>
        <fullName evidence="1">Uncharacterized protein</fullName>
    </submittedName>
</protein>
<organism evidence="1 2">
    <name type="scientific">Parashewanella curva</name>
    <dbReference type="NCBI Taxonomy" id="2338552"/>
    <lineage>
        <taxon>Bacteria</taxon>
        <taxon>Pseudomonadati</taxon>
        <taxon>Pseudomonadota</taxon>
        <taxon>Gammaproteobacteria</taxon>
        <taxon>Alteromonadales</taxon>
        <taxon>Shewanellaceae</taxon>
        <taxon>Parashewanella</taxon>
    </lineage>
</organism>
<accession>A0A3L8PVN7</accession>
<comment type="caution">
    <text evidence="1">The sequence shown here is derived from an EMBL/GenBank/DDBJ whole genome shotgun (WGS) entry which is preliminary data.</text>
</comment>
<gene>
    <name evidence="1" type="ORF">D5018_11860</name>
</gene>
<reference evidence="1 2" key="1">
    <citation type="submission" date="2018-09" db="EMBL/GenBank/DDBJ databases">
        <title>Phylogeny of the Shewanellaceae, and recommendation for two new genera, Pseudoshewanella and Parashewanella.</title>
        <authorList>
            <person name="Wang G."/>
        </authorList>
    </citation>
    <scope>NUCLEOTIDE SEQUENCE [LARGE SCALE GENOMIC DNA]</scope>
    <source>
        <strain evidence="1 2">C51</strain>
    </source>
</reference>
<dbReference type="RefSeq" id="WP_121839222.1">
    <property type="nucleotide sequence ID" value="NZ_ML014782.1"/>
</dbReference>
<keyword evidence="2" id="KW-1185">Reference proteome</keyword>